<dbReference type="InterPro" id="IPR001851">
    <property type="entry name" value="ABC_transp_permease"/>
</dbReference>
<dbReference type="AlphaFoldDB" id="A0A4R1RIP3"/>
<dbReference type="GO" id="GO:0022857">
    <property type="term" value="F:transmembrane transporter activity"/>
    <property type="evidence" value="ECO:0007669"/>
    <property type="project" value="InterPro"/>
</dbReference>
<evidence type="ECO:0000256" key="4">
    <source>
        <dbReference type="ARBA" id="ARBA00022519"/>
    </source>
</evidence>
<evidence type="ECO:0000256" key="5">
    <source>
        <dbReference type="ARBA" id="ARBA00022597"/>
    </source>
</evidence>
<protein>
    <recommendedName>
        <fullName evidence="10">Xylose transport system permease protein XylH</fullName>
    </recommendedName>
</protein>
<comment type="caution">
    <text evidence="12">The sequence shown here is derived from an EMBL/GenBank/DDBJ whole genome shotgun (WGS) entry which is preliminary data.</text>
</comment>
<evidence type="ECO:0000256" key="11">
    <source>
        <dbReference type="SAM" id="Phobius"/>
    </source>
</evidence>
<dbReference type="Proteomes" id="UP000295008">
    <property type="component" value="Unassembled WGS sequence"/>
</dbReference>
<name>A0A4R1RIP3_HYDET</name>
<accession>A0A4R1RIP3</accession>
<keyword evidence="3" id="KW-1003">Cell membrane</keyword>
<feature type="transmembrane region" description="Helical" evidence="11">
    <location>
        <begin position="109"/>
        <end position="129"/>
    </location>
</feature>
<feature type="transmembrane region" description="Helical" evidence="11">
    <location>
        <begin position="366"/>
        <end position="385"/>
    </location>
</feature>
<evidence type="ECO:0000256" key="10">
    <source>
        <dbReference type="ARBA" id="ARBA00035686"/>
    </source>
</evidence>
<dbReference type="Pfam" id="PF02653">
    <property type="entry name" value="BPD_transp_2"/>
    <property type="match status" value="1"/>
</dbReference>
<sequence>MSTQSTTAPVPEQSFWKRLSLRFDARSYTMILALVVIWLIFTVLTEGRFLIPRNLSNLSRQMSITAVLAIGMVMVIVATHIDLSVGSVLGLTGGIAAVLQVWYHWETPWVILAAVALGALIGAWHGFWVAYQKVPAFIVTLAGYMAYRGILLGVLKGLTVAPMFPSFKIISSGYLDLLPGVILVTVSILALVIGRFRSRAAKLRYGFQVRPLVLEILQVLFYCALIILATYTLYQYEGIPYPVILVLILTLIFAFITNNTKFGRQVYAMGGNVEAARLSGINVRRRTMVVFILASVLASIAGVLTTARLNAATITAGTGAEMDAIASCVIGGTSLMGGVGNIPGAIIGALVMASLDNGMSMMNTEAFWQFIIKGFILLLAVWVDIKTKK</sequence>
<evidence type="ECO:0000256" key="8">
    <source>
        <dbReference type="ARBA" id="ARBA00023136"/>
    </source>
</evidence>
<organism evidence="12 13">
    <name type="scientific">Hydrogenispora ethanolica</name>
    <dbReference type="NCBI Taxonomy" id="1082276"/>
    <lineage>
        <taxon>Bacteria</taxon>
        <taxon>Bacillati</taxon>
        <taxon>Bacillota</taxon>
        <taxon>Hydrogenispora</taxon>
    </lineage>
</organism>
<keyword evidence="6 11" id="KW-0812">Transmembrane</keyword>
<proteinExistence type="predicted"/>
<evidence type="ECO:0000256" key="9">
    <source>
        <dbReference type="ARBA" id="ARBA00035611"/>
    </source>
</evidence>
<keyword evidence="7 11" id="KW-1133">Transmembrane helix</keyword>
<comment type="function">
    <text evidence="9">Part of the binding-protein-dependent transport system for D-xylose. Probably responsible for the translocation of the substrate across the membrane.</text>
</comment>
<feature type="transmembrane region" description="Helical" evidence="11">
    <location>
        <begin position="136"/>
        <end position="154"/>
    </location>
</feature>
<evidence type="ECO:0000313" key="13">
    <source>
        <dbReference type="Proteomes" id="UP000295008"/>
    </source>
</evidence>
<evidence type="ECO:0000313" key="12">
    <source>
        <dbReference type="EMBL" id="TCL65974.1"/>
    </source>
</evidence>
<comment type="subcellular location">
    <subcellularLocation>
        <location evidence="1">Cell membrane</location>
        <topology evidence="1">Multi-pass membrane protein</topology>
    </subcellularLocation>
</comment>
<evidence type="ECO:0000256" key="1">
    <source>
        <dbReference type="ARBA" id="ARBA00004651"/>
    </source>
</evidence>
<evidence type="ECO:0000256" key="6">
    <source>
        <dbReference type="ARBA" id="ARBA00022692"/>
    </source>
</evidence>
<dbReference type="GO" id="GO:0005886">
    <property type="term" value="C:plasma membrane"/>
    <property type="evidence" value="ECO:0007669"/>
    <property type="project" value="UniProtKB-SubCell"/>
</dbReference>
<dbReference type="EMBL" id="SLUN01000016">
    <property type="protein sequence ID" value="TCL65974.1"/>
    <property type="molecule type" value="Genomic_DNA"/>
</dbReference>
<keyword evidence="5" id="KW-0762">Sugar transport</keyword>
<dbReference type="PANTHER" id="PTHR32196">
    <property type="entry name" value="ABC TRANSPORTER PERMEASE PROTEIN YPHD-RELATED-RELATED"/>
    <property type="match status" value="1"/>
</dbReference>
<keyword evidence="4" id="KW-0997">Cell inner membrane</keyword>
<dbReference type="OrthoDB" id="9813906at2"/>
<dbReference type="CDD" id="cd06579">
    <property type="entry name" value="TM_PBP1_transp_AraH_like"/>
    <property type="match status" value="1"/>
</dbReference>
<feature type="transmembrane region" description="Helical" evidence="11">
    <location>
        <begin position="28"/>
        <end position="51"/>
    </location>
</feature>
<dbReference type="PANTHER" id="PTHR32196:SF32">
    <property type="entry name" value="XYLOSE TRANSPORT SYSTEM PERMEASE PROTEIN XYLH"/>
    <property type="match status" value="1"/>
</dbReference>
<keyword evidence="2" id="KW-0813">Transport</keyword>
<feature type="transmembrane region" description="Helical" evidence="11">
    <location>
        <begin position="287"/>
        <end position="307"/>
    </location>
</feature>
<evidence type="ECO:0000256" key="2">
    <source>
        <dbReference type="ARBA" id="ARBA00022448"/>
    </source>
</evidence>
<feature type="transmembrane region" description="Helical" evidence="11">
    <location>
        <begin position="212"/>
        <end position="233"/>
    </location>
</feature>
<keyword evidence="8 11" id="KW-0472">Membrane</keyword>
<evidence type="ECO:0000256" key="3">
    <source>
        <dbReference type="ARBA" id="ARBA00022475"/>
    </source>
</evidence>
<reference evidence="12 13" key="1">
    <citation type="submission" date="2019-03" db="EMBL/GenBank/DDBJ databases">
        <title>Genomic Encyclopedia of Type Strains, Phase IV (KMG-IV): sequencing the most valuable type-strain genomes for metagenomic binning, comparative biology and taxonomic classification.</title>
        <authorList>
            <person name="Goeker M."/>
        </authorList>
    </citation>
    <scope>NUCLEOTIDE SEQUENCE [LARGE SCALE GENOMIC DNA]</scope>
    <source>
        <strain evidence="12 13">LX-B</strain>
    </source>
</reference>
<gene>
    <name evidence="12" type="ORF">EDC14_1016104</name>
</gene>
<keyword evidence="13" id="KW-1185">Reference proteome</keyword>
<feature type="transmembrane region" description="Helical" evidence="11">
    <location>
        <begin position="63"/>
        <end position="81"/>
    </location>
</feature>
<feature type="transmembrane region" description="Helical" evidence="11">
    <location>
        <begin position="174"/>
        <end position="192"/>
    </location>
</feature>
<evidence type="ECO:0000256" key="7">
    <source>
        <dbReference type="ARBA" id="ARBA00022989"/>
    </source>
</evidence>
<dbReference type="RefSeq" id="WP_132014932.1">
    <property type="nucleotide sequence ID" value="NZ_SLUN01000016.1"/>
</dbReference>
<feature type="transmembrane region" description="Helical" evidence="11">
    <location>
        <begin position="239"/>
        <end position="257"/>
    </location>
</feature>